<dbReference type="Gene3D" id="3.30.1310.20">
    <property type="entry name" value="PRTase-like"/>
    <property type="match status" value="1"/>
</dbReference>
<dbReference type="RefSeq" id="WP_154788014.1">
    <property type="nucleotide sequence ID" value="NZ_WMBB01000005.1"/>
</dbReference>
<dbReference type="SUPFAM" id="SSF53271">
    <property type="entry name" value="PRTase-like"/>
    <property type="match status" value="1"/>
</dbReference>
<name>A0A6I3KS38_9NOCA</name>
<dbReference type="SUPFAM" id="SSF53474">
    <property type="entry name" value="alpha/beta-Hydrolases"/>
    <property type="match status" value="1"/>
</dbReference>
<dbReference type="CDD" id="cd06223">
    <property type="entry name" value="PRTases_typeI"/>
    <property type="match status" value="1"/>
</dbReference>
<accession>A0A6I3KS38</accession>
<dbReference type="EMBL" id="WMBB01000005">
    <property type="protein sequence ID" value="MTE13573.1"/>
    <property type="molecule type" value="Genomic_DNA"/>
</dbReference>
<evidence type="ECO:0000313" key="3">
    <source>
        <dbReference type="Proteomes" id="UP000432464"/>
    </source>
</evidence>
<keyword evidence="2" id="KW-0328">Glycosyltransferase</keyword>
<proteinExistence type="predicted"/>
<dbReference type="InterPro" id="IPR029057">
    <property type="entry name" value="PRTase-like"/>
</dbReference>
<protein>
    <submittedName>
        <fullName evidence="2">Phosphoribosyltransferase</fullName>
    </submittedName>
</protein>
<keyword evidence="3" id="KW-1185">Reference proteome</keyword>
<gene>
    <name evidence="2" type="ORF">GLP40_12415</name>
</gene>
<dbReference type="GO" id="GO:0016757">
    <property type="term" value="F:glycosyltransferase activity"/>
    <property type="evidence" value="ECO:0007669"/>
    <property type="project" value="UniProtKB-KW"/>
</dbReference>
<dbReference type="Proteomes" id="UP000432464">
    <property type="component" value="Unassembled WGS sequence"/>
</dbReference>
<organism evidence="2 3">
    <name type="scientific">Nocardia aurantiaca</name>
    <dbReference type="NCBI Taxonomy" id="2675850"/>
    <lineage>
        <taxon>Bacteria</taxon>
        <taxon>Bacillati</taxon>
        <taxon>Actinomycetota</taxon>
        <taxon>Actinomycetes</taxon>
        <taxon>Mycobacteriales</taxon>
        <taxon>Nocardiaceae</taxon>
        <taxon>Nocardia</taxon>
    </lineage>
</organism>
<comment type="caution">
    <text evidence="2">The sequence shown here is derived from an EMBL/GenBank/DDBJ whole genome shotgun (WGS) entry which is preliminary data.</text>
</comment>
<feature type="domain" description="Phosphoribosyltransferase" evidence="1">
    <location>
        <begin position="7"/>
        <end position="164"/>
    </location>
</feature>
<dbReference type="Gene3D" id="3.40.50.1820">
    <property type="entry name" value="alpha/beta hydrolase"/>
    <property type="match status" value="1"/>
</dbReference>
<dbReference type="InterPro" id="IPR000836">
    <property type="entry name" value="PRTase_dom"/>
</dbReference>
<dbReference type="Gene3D" id="3.40.50.2020">
    <property type="match status" value="1"/>
</dbReference>
<dbReference type="AlphaFoldDB" id="A0A6I3KS38"/>
<reference evidence="2 3" key="1">
    <citation type="submission" date="2019-11" db="EMBL/GenBank/DDBJ databases">
        <title>Nocardia sp. nov. CT2-14 isolated from soil.</title>
        <authorList>
            <person name="Kanchanasin P."/>
            <person name="Tanasupawat S."/>
            <person name="Yuki M."/>
            <person name="Kudo T."/>
        </authorList>
    </citation>
    <scope>NUCLEOTIDE SEQUENCE [LARGE SCALE GENOMIC DNA]</scope>
    <source>
        <strain evidence="2 3">CT2-14</strain>
    </source>
</reference>
<evidence type="ECO:0000313" key="2">
    <source>
        <dbReference type="EMBL" id="MTE13573.1"/>
    </source>
</evidence>
<dbReference type="InterPro" id="IPR029058">
    <property type="entry name" value="AB_hydrolase_fold"/>
</dbReference>
<evidence type="ECO:0000259" key="1">
    <source>
        <dbReference type="Pfam" id="PF00156"/>
    </source>
</evidence>
<keyword evidence="2" id="KW-0808">Transferase</keyword>
<dbReference type="Pfam" id="PF00156">
    <property type="entry name" value="Pribosyltran"/>
    <property type="match status" value="1"/>
</dbReference>
<sequence>MFFEDRAEAGRRLAEQLAALRGTDFVVLGLPRGGVPVAFEVARSLDVPLDVIVVRKLGVPHQPELAFGAIGEDGARVINATVVDRAELTREEMSRVEQRERTELERRVVRFRAGRSRVPLTGRTAVIVDDGVATGATARAACQVARAQGAARVVLAVPVASRDALHILQREADEVICLEQPMFFYAVGQWYHHFGQTTDEEVVELLTRAAAGATPQPVSAADPPLRDDEVRVRAGDVELAGHLTIPEHPIGVVLFAHGSGSSRHSPRNRYVAEVLQQAGLGTLLFDLLTREEEINRANVFDIGLLAGRLVDVTEWLAQQQYAADLPVGYFGASTGAAAALCAAADPRVHVGAVVSRGGRPDLAGRALSAVRAPTLLIVGGHDYAVMELNRQAAKAMSCEIALAEVPGATHLFEEPGTLRKAAELARDWFTTRLPATESAGPA</sequence>